<name>F5XR70_MICPN</name>
<keyword evidence="2" id="KW-1185">Reference proteome</keyword>
<evidence type="ECO:0000313" key="2">
    <source>
        <dbReference type="Proteomes" id="UP000007947"/>
    </source>
</evidence>
<dbReference type="Gene3D" id="3.10.180.10">
    <property type="entry name" value="2,3-Dihydroxybiphenyl 1,2-Dioxygenase, domain 1"/>
    <property type="match status" value="1"/>
</dbReference>
<reference evidence="1 2" key="1">
    <citation type="submission" date="2011-05" db="EMBL/GenBank/DDBJ databases">
        <title>Whole genome sequence of Microlunatus phosphovorus NM-1.</title>
        <authorList>
            <person name="Hosoyama A."/>
            <person name="Sasaki K."/>
            <person name="Harada T."/>
            <person name="Igarashi R."/>
            <person name="Kawakoshi A."/>
            <person name="Sasagawa M."/>
            <person name="Fukada J."/>
            <person name="Nakamura S."/>
            <person name="Katano Y."/>
            <person name="Hanada S."/>
            <person name="Kamagata Y."/>
            <person name="Nakamura N."/>
            <person name="Yamazaki S."/>
            <person name="Fujita N."/>
        </authorList>
    </citation>
    <scope>NUCLEOTIDE SEQUENCE [LARGE SCALE GENOMIC DNA]</scope>
    <source>
        <strain evidence="2">ATCC 700054 / DSM 10555 / JCM 9379 / NBRC 101784 / NCIMB 13414 / VKM Ac-1990 / NM-1</strain>
    </source>
</reference>
<organism evidence="1 2">
    <name type="scientific">Microlunatus phosphovorus (strain ATCC 700054 / DSM 10555 / JCM 9379 / NBRC 101784 / NCIMB 13414 / VKM Ac-1990 / NM-1)</name>
    <dbReference type="NCBI Taxonomy" id="1032480"/>
    <lineage>
        <taxon>Bacteria</taxon>
        <taxon>Bacillati</taxon>
        <taxon>Actinomycetota</taxon>
        <taxon>Actinomycetes</taxon>
        <taxon>Propionibacteriales</taxon>
        <taxon>Propionibacteriaceae</taxon>
        <taxon>Microlunatus</taxon>
    </lineage>
</organism>
<dbReference type="AlphaFoldDB" id="F5XR70"/>
<dbReference type="STRING" id="1032480.MLP_15460"/>
<accession>F5XR70</accession>
<evidence type="ECO:0000313" key="1">
    <source>
        <dbReference type="EMBL" id="BAK34560.1"/>
    </source>
</evidence>
<dbReference type="Proteomes" id="UP000007947">
    <property type="component" value="Chromosome"/>
</dbReference>
<dbReference type="InterPro" id="IPR029068">
    <property type="entry name" value="Glyas_Bleomycin-R_OHBP_Dase"/>
</dbReference>
<dbReference type="HOGENOM" id="CLU_2047004_0_0_11"/>
<dbReference type="KEGG" id="mph:MLP_15460"/>
<gene>
    <name evidence="1" type="ordered locus">MLP_15460</name>
</gene>
<proteinExistence type="predicted"/>
<evidence type="ECO:0008006" key="3">
    <source>
        <dbReference type="Google" id="ProtNLM"/>
    </source>
</evidence>
<dbReference type="SUPFAM" id="SSF54593">
    <property type="entry name" value="Glyoxalase/Bleomycin resistance protein/Dihydroxybiphenyl dioxygenase"/>
    <property type="match status" value="1"/>
</dbReference>
<dbReference type="EMBL" id="AP012204">
    <property type="protein sequence ID" value="BAK34560.1"/>
    <property type="molecule type" value="Genomic_DNA"/>
</dbReference>
<sequence>MPITSVRALSLILQTNAEVDQVADLLRALGLEVVGEDGYVEVTGPSITLSIMRGAMVDVPSLGGVLLQLDVDDVVTAARIGRDAGASVVREPTTDEAGNQSAFLQLSVGLTIELMSSTGR</sequence>
<protein>
    <recommendedName>
        <fullName evidence="3">VOC domain-containing protein</fullName>
    </recommendedName>
</protein>